<name>A0A507CDG1_9FUNG</name>
<dbReference type="PANTHER" id="PTHR15744">
    <property type="entry name" value="BLOM7"/>
    <property type="match status" value="1"/>
</dbReference>
<evidence type="ECO:0000256" key="2">
    <source>
        <dbReference type="SAM" id="MobiDB-lite"/>
    </source>
</evidence>
<gene>
    <name evidence="4" type="ORF">SmJEL517_g00835</name>
</gene>
<keyword evidence="5" id="KW-1185">Reference proteome</keyword>
<sequence length="501" mass="55209">MSDRDRESRPGQRRERSRSRERDAREDYSSRDHKRRRDDDEPRPSRRRRQFDDDGGDRRSSRRDDSTSKKYDSDDSAPKSASTPAPTLPKPDPLELVALAAARINALAGRPAGASAPSASTNSPFSMSAPLSATAVTTSRVDVNPETGVKTTIHELKDGSRLEFAADIEINDIKNRYNLTKGETQKKIKSDTDADVITRGKYYPDKALATEKDPPLFLHIVAQTKESLDKAIARVNELIDDSMNVAPPAPMQEFLRPRFEPGQQRPPRQYFDAKIMVGIDDPSFNTRPKIVGPGGQFVKHIEQETRTRVQLKGRGSGFIDQTTGQEATDELHIAISGQDEAGVETAKKLATDLIETVKSEYQRQKTREREDGGGSAGGGGAGRGGYRPPYQGQENRGGYRPPYQGVGRGGFTNTNAGFPGYDNPQPPPSVQAQPPLQAQAAPGTDYAAGAYQQYGYDPAQYQQYGQQAQQQQYDPQQVAAWETYYAQLAAYQQQQGGAPTQ</sequence>
<protein>
    <recommendedName>
        <fullName evidence="3">K Homology domain-containing protein</fullName>
    </recommendedName>
</protein>
<evidence type="ECO:0000313" key="5">
    <source>
        <dbReference type="Proteomes" id="UP000319731"/>
    </source>
</evidence>
<dbReference type="GeneID" id="42002060"/>
<feature type="region of interest" description="Disordered" evidence="2">
    <location>
        <begin position="1"/>
        <end position="94"/>
    </location>
</feature>
<dbReference type="GO" id="GO:0003723">
    <property type="term" value="F:RNA binding"/>
    <property type="evidence" value="ECO:0007669"/>
    <property type="project" value="UniProtKB-UniRule"/>
</dbReference>
<dbReference type="FunFam" id="3.30.1370.10:FF:000037">
    <property type="entry name" value="KH domain protein"/>
    <property type="match status" value="1"/>
</dbReference>
<feature type="compositionally biased region" description="Basic and acidic residues" evidence="2">
    <location>
        <begin position="360"/>
        <end position="372"/>
    </location>
</feature>
<dbReference type="STRING" id="1806994.A0A507CDG1"/>
<dbReference type="SMART" id="SM00322">
    <property type="entry name" value="KH"/>
    <property type="match status" value="1"/>
</dbReference>
<organism evidence="4 5">
    <name type="scientific">Synchytrium microbalum</name>
    <dbReference type="NCBI Taxonomy" id="1806994"/>
    <lineage>
        <taxon>Eukaryota</taxon>
        <taxon>Fungi</taxon>
        <taxon>Fungi incertae sedis</taxon>
        <taxon>Chytridiomycota</taxon>
        <taxon>Chytridiomycota incertae sedis</taxon>
        <taxon>Chytridiomycetes</taxon>
        <taxon>Synchytriales</taxon>
        <taxon>Synchytriaceae</taxon>
        <taxon>Synchytrium</taxon>
    </lineage>
</organism>
<comment type="caution">
    <text evidence="4">The sequence shown here is derived from an EMBL/GenBank/DDBJ whole genome shotgun (WGS) entry which is preliminary data.</text>
</comment>
<dbReference type="InterPro" id="IPR047889">
    <property type="entry name" value="KHDC4_KH-I_second"/>
</dbReference>
<keyword evidence="1" id="KW-0694">RNA-binding</keyword>
<dbReference type="Pfam" id="PF23469">
    <property type="entry name" value="KH_12"/>
    <property type="match status" value="1"/>
</dbReference>
<dbReference type="EMBL" id="QEAO01000003">
    <property type="protein sequence ID" value="TPX37209.1"/>
    <property type="molecule type" value="Genomic_DNA"/>
</dbReference>
<dbReference type="InterPro" id="IPR004087">
    <property type="entry name" value="KH_dom"/>
</dbReference>
<dbReference type="Gene3D" id="3.30.1370.10">
    <property type="entry name" value="K Homology domain, type 1"/>
    <property type="match status" value="2"/>
</dbReference>
<feature type="domain" description="K Homology" evidence="3">
    <location>
        <begin position="271"/>
        <end position="355"/>
    </location>
</feature>
<dbReference type="OrthoDB" id="397265at2759"/>
<proteinExistence type="predicted"/>
<feature type="compositionally biased region" description="Basic and acidic residues" evidence="2">
    <location>
        <begin position="1"/>
        <end position="77"/>
    </location>
</feature>
<evidence type="ECO:0000256" key="1">
    <source>
        <dbReference type="PROSITE-ProRule" id="PRU00117"/>
    </source>
</evidence>
<dbReference type="RefSeq" id="XP_031027279.1">
    <property type="nucleotide sequence ID" value="XM_031166763.1"/>
</dbReference>
<dbReference type="SUPFAM" id="SSF54791">
    <property type="entry name" value="Eukaryotic type KH-domain (KH-domain type I)"/>
    <property type="match status" value="2"/>
</dbReference>
<dbReference type="InterPro" id="IPR036612">
    <property type="entry name" value="KH_dom_type_1_sf"/>
</dbReference>
<feature type="compositionally biased region" description="Gly residues" evidence="2">
    <location>
        <begin position="373"/>
        <end position="385"/>
    </location>
</feature>
<dbReference type="PANTHER" id="PTHR15744:SF0">
    <property type="entry name" value="KH HOMOLOGY DOMAIN-CONTAINING PROTEIN 4"/>
    <property type="match status" value="1"/>
</dbReference>
<accession>A0A507CDG1</accession>
<dbReference type="CDD" id="cd22385">
    <property type="entry name" value="KH-I_KHDC4_rpt1"/>
    <property type="match status" value="1"/>
</dbReference>
<evidence type="ECO:0000259" key="3">
    <source>
        <dbReference type="SMART" id="SM00322"/>
    </source>
</evidence>
<feature type="region of interest" description="Disordered" evidence="2">
    <location>
        <begin position="360"/>
        <end position="444"/>
    </location>
</feature>
<feature type="compositionally biased region" description="Low complexity" evidence="2">
    <location>
        <begin position="430"/>
        <end position="444"/>
    </location>
</feature>
<dbReference type="Pfam" id="PF22675">
    <property type="entry name" value="KH-I_KHDC4-BBP"/>
    <property type="match status" value="1"/>
</dbReference>
<dbReference type="InterPro" id="IPR055256">
    <property type="entry name" value="KH_1_KHDC4/BBP-like"/>
</dbReference>
<dbReference type="GO" id="GO:0005634">
    <property type="term" value="C:nucleus"/>
    <property type="evidence" value="ECO:0007669"/>
    <property type="project" value="InterPro"/>
</dbReference>
<dbReference type="InterPro" id="IPR047890">
    <property type="entry name" value="KHDC4_KH-I_first"/>
</dbReference>
<dbReference type="AlphaFoldDB" id="A0A507CDG1"/>
<dbReference type="Proteomes" id="UP000319731">
    <property type="component" value="Unassembled WGS sequence"/>
</dbReference>
<reference evidence="4 5" key="1">
    <citation type="journal article" date="2019" name="Sci. Rep.">
        <title>Comparative genomics of chytrid fungi reveal insights into the obligate biotrophic and pathogenic lifestyle of Synchytrium endobioticum.</title>
        <authorList>
            <person name="van de Vossenberg B.T.L.H."/>
            <person name="Warris S."/>
            <person name="Nguyen H.D.T."/>
            <person name="van Gent-Pelzer M.P.E."/>
            <person name="Joly D.L."/>
            <person name="van de Geest H.C."/>
            <person name="Bonants P.J.M."/>
            <person name="Smith D.S."/>
            <person name="Levesque C.A."/>
            <person name="van der Lee T.A.J."/>
        </authorList>
    </citation>
    <scope>NUCLEOTIDE SEQUENCE [LARGE SCALE GENOMIC DNA]</scope>
    <source>
        <strain evidence="4 5">JEL517</strain>
    </source>
</reference>
<dbReference type="InterPro" id="IPR056149">
    <property type="entry name" value="PRP5/DDX46/KHDC4_KH"/>
</dbReference>
<dbReference type="InterPro" id="IPR031121">
    <property type="entry name" value="RIK/BLOM7"/>
</dbReference>
<dbReference type="CDD" id="cd22386">
    <property type="entry name" value="KH-I_KHDC4_rpt2"/>
    <property type="match status" value="1"/>
</dbReference>
<dbReference type="PROSITE" id="PS50084">
    <property type="entry name" value="KH_TYPE_1"/>
    <property type="match status" value="1"/>
</dbReference>
<evidence type="ECO:0000313" key="4">
    <source>
        <dbReference type="EMBL" id="TPX37209.1"/>
    </source>
</evidence>